<protein>
    <recommendedName>
        <fullName evidence="4">ER membrane protein complex subunit 2</fullName>
    </recommendedName>
</protein>
<keyword evidence="4" id="KW-0256">Endoplasmic reticulum</keyword>
<dbReference type="OrthoDB" id="124397at2759"/>
<dbReference type="InterPro" id="IPR039856">
    <property type="entry name" value="EMC2-like"/>
</dbReference>
<evidence type="ECO:0000256" key="3">
    <source>
        <dbReference type="PROSITE-ProRule" id="PRU00339"/>
    </source>
</evidence>
<dbReference type="InterPro" id="IPR019734">
    <property type="entry name" value="TPR_rpt"/>
</dbReference>
<dbReference type="EMBL" id="KI911166">
    <property type="protein sequence ID" value="ETR97916.1"/>
    <property type="molecule type" value="Genomic_DNA"/>
</dbReference>
<dbReference type="FunFam" id="1.25.40.10:FF:001208">
    <property type="entry name" value="Tetratricopeptide repeat domain-containing protein"/>
    <property type="match status" value="1"/>
</dbReference>
<dbReference type="KEGG" id="trr:M419DRAFT_139076"/>
<evidence type="ECO:0000259" key="5">
    <source>
        <dbReference type="Pfam" id="PF22890"/>
    </source>
</evidence>
<dbReference type="PROSITE" id="PS50005">
    <property type="entry name" value="TPR"/>
    <property type="match status" value="1"/>
</dbReference>
<evidence type="ECO:0000256" key="1">
    <source>
        <dbReference type="ARBA" id="ARBA00022737"/>
    </source>
</evidence>
<proteinExistence type="inferred from homology"/>
<keyword evidence="2 3" id="KW-0802">TPR repeat</keyword>
<dbReference type="Gene3D" id="1.25.40.10">
    <property type="entry name" value="Tetratricopeptide repeat domain"/>
    <property type="match status" value="1"/>
</dbReference>
<evidence type="ECO:0000313" key="7">
    <source>
        <dbReference type="Proteomes" id="UP000024376"/>
    </source>
</evidence>
<keyword evidence="4" id="KW-0472">Membrane</keyword>
<dbReference type="InterPro" id="IPR011990">
    <property type="entry name" value="TPR-like_helical_dom_sf"/>
</dbReference>
<organism evidence="6 7">
    <name type="scientific">Hypocrea jecorina (strain ATCC 56765 / BCRC 32924 / NRRL 11460 / Rut C-30)</name>
    <name type="common">Trichoderma reesei</name>
    <dbReference type="NCBI Taxonomy" id="1344414"/>
    <lineage>
        <taxon>Eukaryota</taxon>
        <taxon>Fungi</taxon>
        <taxon>Dikarya</taxon>
        <taxon>Ascomycota</taxon>
        <taxon>Pezizomycotina</taxon>
        <taxon>Sordariomycetes</taxon>
        <taxon>Hypocreomycetidae</taxon>
        <taxon>Hypocreales</taxon>
        <taxon>Hypocreaceae</taxon>
        <taxon>Trichoderma</taxon>
    </lineage>
</organism>
<dbReference type="AlphaFoldDB" id="A0A024S155"/>
<feature type="domain" description="EMC2 TPR-like" evidence="5">
    <location>
        <begin position="106"/>
        <end position="197"/>
    </location>
</feature>
<dbReference type="InterPro" id="IPR055217">
    <property type="entry name" value="TPR_EMC2"/>
</dbReference>
<sequence length="324" mass="36081">MPPLLLRPHASLSHAEALQVAQQAPEFLRKNPASYSASPLFSLFSPPENSKTWTIYENLLLACLRTGDYTTAHQCLERLVIRFGGNDERIQALKGLVKEAEATDNSELEKVLKEYEAILANDNTNVPISKRRIALLRAMGRTAEASEALVQFLDFATTDAEAWIELSDLYLSQGLYAQAIYAQEEALVIAPNAWNLHARLGEMLFMAAESGSDGNPQAYLAESLKRFCRSIELCDDYLRGYYGLKRVTDKLLDKDLRQKKPSDSDEVTLPETSTIEQLNLAATKKLGDIVRKYDAKDPLWQGYDSGEVAAARACLSESSQTVVR</sequence>
<comment type="similarity">
    <text evidence="4">Belongs to the EMC2 family.</text>
</comment>
<accession>A0A024S155</accession>
<comment type="subunit">
    <text evidence="4">Component of the ER membrane protein complex (EMC).</text>
</comment>
<evidence type="ECO:0000256" key="2">
    <source>
        <dbReference type="ARBA" id="ARBA00022803"/>
    </source>
</evidence>
<dbReference type="GO" id="GO:0072546">
    <property type="term" value="C:EMC complex"/>
    <property type="evidence" value="ECO:0007669"/>
    <property type="project" value="UniProtKB-UniRule"/>
</dbReference>
<evidence type="ECO:0000256" key="4">
    <source>
        <dbReference type="RuleBase" id="RU367091"/>
    </source>
</evidence>
<dbReference type="Pfam" id="PF22890">
    <property type="entry name" value="TPR_EMC2"/>
    <property type="match status" value="1"/>
</dbReference>
<reference evidence="7" key="1">
    <citation type="journal article" date="2013" name="Ind. Biotechnol.">
        <title>Comparative genomics analysis of Trichoderma reesei strains.</title>
        <authorList>
            <person name="Koike H."/>
            <person name="Aerts A."/>
            <person name="LaButti K."/>
            <person name="Grigoriev I.V."/>
            <person name="Baker S.E."/>
        </authorList>
    </citation>
    <scope>NUCLEOTIDE SEQUENCE [LARGE SCALE GENOMIC DNA]</scope>
    <source>
        <strain evidence="7">ATCC 56765 / BCRC 32924 / NRRL 11460 / Rut C-30</strain>
    </source>
</reference>
<gene>
    <name evidence="6" type="ORF">M419DRAFT_139076</name>
</gene>
<evidence type="ECO:0000313" key="6">
    <source>
        <dbReference type="EMBL" id="ETR97916.1"/>
    </source>
</evidence>
<dbReference type="PANTHER" id="PTHR12760">
    <property type="entry name" value="TETRATRICOPEPTIDE REPEAT PROTEIN"/>
    <property type="match status" value="1"/>
</dbReference>
<name>A0A024S155_HYPJR</name>
<dbReference type="Proteomes" id="UP000024376">
    <property type="component" value="Unassembled WGS sequence"/>
</dbReference>
<keyword evidence="1" id="KW-0677">Repeat</keyword>
<dbReference type="SUPFAM" id="SSF48452">
    <property type="entry name" value="TPR-like"/>
    <property type="match status" value="1"/>
</dbReference>
<dbReference type="HOGENOM" id="CLU_052388_0_0_1"/>
<feature type="repeat" description="TPR" evidence="3">
    <location>
        <begin position="160"/>
        <end position="193"/>
    </location>
</feature>
<comment type="function">
    <text evidence="4">Part of the endoplasmic reticulum membrane protein complex (EMC) that enables the energy-independent insertion into endoplasmic reticulum membranes of newly synthesized membrane proteins.</text>
</comment>
<comment type="subcellular location">
    <subcellularLocation>
        <location evidence="4">Endoplasmic reticulum membrane</location>
        <topology evidence="4">Peripheral membrane protein</topology>
        <orientation evidence="4">Cytoplasmic side</orientation>
    </subcellularLocation>
</comment>